<accession>A0A8X6QPM2</accession>
<reference evidence="1" key="1">
    <citation type="submission" date="2020-08" db="EMBL/GenBank/DDBJ databases">
        <title>Multicomponent nature underlies the extraordinary mechanical properties of spider dragline silk.</title>
        <authorList>
            <person name="Kono N."/>
            <person name="Nakamura H."/>
            <person name="Mori M."/>
            <person name="Yoshida Y."/>
            <person name="Ohtoshi R."/>
            <person name="Malay A.D."/>
            <person name="Moran D.A.P."/>
            <person name="Tomita M."/>
            <person name="Numata K."/>
            <person name="Arakawa K."/>
        </authorList>
    </citation>
    <scope>NUCLEOTIDE SEQUENCE</scope>
</reference>
<proteinExistence type="predicted"/>
<name>A0A8X6QPM2_NEPPI</name>
<comment type="caution">
    <text evidence="1">The sequence shown here is derived from an EMBL/GenBank/DDBJ whole genome shotgun (WGS) entry which is preliminary data.</text>
</comment>
<protein>
    <submittedName>
        <fullName evidence="1">Integrase catalytic domain-containing protein</fullName>
    </submittedName>
</protein>
<dbReference type="OrthoDB" id="10051210at2759"/>
<dbReference type="AlphaFoldDB" id="A0A8X6QPM2"/>
<evidence type="ECO:0000313" key="2">
    <source>
        <dbReference type="Proteomes" id="UP000887013"/>
    </source>
</evidence>
<dbReference type="Proteomes" id="UP000887013">
    <property type="component" value="Unassembled WGS sequence"/>
</dbReference>
<organism evidence="1 2">
    <name type="scientific">Nephila pilipes</name>
    <name type="common">Giant wood spider</name>
    <name type="synonym">Nephila maculata</name>
    <dbReference type="NCBI Taxonomy" id="299642"/>
    <lineage>
        <taxon>Eukaryota</taxon>
        <taxon>Metazoa</taxon>
        <taxon>Ecdysozoa</taxon>
        <taxon>Arthropoda</taxon>
        <taxon>Chelicerata</taxon>
        <taxon>Arachnida</taxon>
        <taxon>Araneae</taxon>
        <taxon>Araneomorphae</taxon>
        <taxon>Entelegynae</taxon>
        <taxon>Araneoidea</taxon>
        <taxon>Nephilidae</taxon>
        <taxon>Nephila</taxon>
    </lineage>
</organism>
<sequence>MLYLLVESSSRRAWQRFRVLNCKCRELRSDENNSQNDKDYSYRMHLDRLLLFLLYEIQREVRVSIANKYFGTSQSAESYNLKDTNSRGRGKSPPIHSAFSLISTAKEKRCCIFCSDSHKSCGCYKARKMLVEERQIIVQNNQICFLCLNRSRRIAKCREKAPCIVCGRRHHELLCRNIHTDL</sequence>
<evidence type="ECO:0000313" key="1">
    <source>
        <dbReference type="EMBL" id="GFU38052.1"/>
    </source>
</evidence>
<gene>
    <name evidence="1" type="primary">AVEN_267323_1</name>
    <name evidence="1" type="ORF">NPIL_569591</name>
</gene>
<dbReference type="EMBL" id="BMAW01131133">
    <property type="protein sequence ID" value="GFU38052.1"/>
    <property type="molecule type" value="Genomic_DNA"/>
</dbReference>
<keyword evidence="2" id="KW-1185">Reference proteome</keyword>